<evidence type="ECO:0000313" key="2">
    <source>
        <dbReference type="EMBL" id="TMW56983.1"/>
    </source>
</evidence>
<accession>A0A8K1FFN2</accession>
<dbReference type="EMBL" id="SPLM01000144">
    <property type="protein sequence ID" value="TMW56983.1"/>
    <property type="molecule type" value="Genomic_DNA"/>
</dbReference>
<dbReference type="OrthoDB" id="160433at2759"/>
<feature type="region of interest" description="Disordered" evidence="1">
    <location>
        <begin position="1"/>
        <end position="34"/>
    </location>
</feature>
<dbReference type="AlphaFoldDB" id="A0A8K1FFN2"/>
<feature type="compositionally biased region" description="Low complexity" evidence="1">
    <location>
        <begin position="16"/>
        <end position="27"/>
    </location>
</feature>
<gene>
    <name evidence="2" type="ORF">Poli38472_002908</name>
</gene>
<reference evidence="2" key="1">
    <citation type="submission" date="2019-03" db="EMBL/GenBank/DDBJ databases">
        <title>Long read genome sequence of the mycoparasitic Pythium oligandrum ATCC 38472 isolated from sugarbeet rhizosphere.</title>
        <authorList>
            <person name="Gaulin E."/>
        </authorList>
    </citation>
    <scope>NUCLEOTIDE SEQUENCE</scope>
    <source>
        <strain evidence="2">ATCC 38472_TT</strain>
    </source>
</reference>
<evidence type="ECO:0008006" key="4">
    <source>
        <dbReference type="Google" id="ProtNLM"/>
    </source>
</evidence>
<protein>
    <recommendedName>
        <fullName evidence="4">BZIP domain-containing protein</fullName>
    </recommendedName>
</protein>
<feature type="region of interest" description="Disordered" evidence="1">
    <location>
        <begin position="52"/>
        <end position="89"/>
    </location>
</feature>
<feature type="compositionally biased region" description="Basic and acidic residues" evidence="1">
    <location>
        <begin position="1"/>
        <end position="13"/>
    </location>
</feature>
<keyword evidence="3" id="KW-1185">Reference proteome</keyword>
<proteinExistence type="predicted"/>
<name>A0A8K1FFN2_PYTOL</name>
<evidence type="ECO:0000256" key="1">
    <source>
        <dbReference type="SAM" id="MobiDB-lite"/>
    </source>
</evidence>
<comment type="caution">
    <text evidence="2">The sequence shown here is derived from an EMBL/GenBank/DDBJ whole genome shotgun (WGS) entry which is preliminary data.</text>
</comment>
<feature type="compositionally biased region" description="Basic and acidic residues" evidence="1">
    <location>
        <begin position="55"/>
        <end position="72"/>
    </location>
</feature>
<dbReference type="Proteomes" id="UP000794436">
    <property type="component" value="Unassembled WGS sequence"/>
</dbReference>
<organism evidence="2 3">
    <name type="scientific">Pythium oligandrum</name>
    <name type="common">Mycoparasitic fungus</name>
    <dbReference type="NCBI Taxonomy" id="41045"/>
    <lineage>
        <taxon>Eukaryota</taxon>
        <taxon>Sar</taxon>
        <taxon>Stramenopiles</taxon>
        <taxon>Oomycota</taxon>
        <taxon>Peronosporomycetes</taxon>
        <taxon>Pythiales</taxon>
        <taxon>Pythiaceae</taxon>
        <taxon>Pythium</taxon>
    </lineage>
</organism>
<sequence length="440" mass="49458">MDEELHGGEELRRCGSSSSSSSSASSDADLKTSSQRTIGALARAAEYGDVLLPAAKDEGDDKRRRQLKEASQRSRKRQKRESMVHSTQISLLRSKAESLHSKLSTSASKAVESVRLRAKERYELNDRVVFLKNKLEAHQRWLQDVRNLIMVSPLLDLGQGAYKPLTSDDENKFAELDVWREHDTQYKIPVFAVHRLRQAVDSSVNNARKMLHELRNEHCAFPLRFNSRGWTFAASAQRQLLVFRAERLLALVNAKEIATEVWRSVQGDDILRTFVPMVQESAVVYEMPDVSLSRRVVQVRGLEQPQTIVTVESVSKSANADDEWQISIETCHDSCLTVFADEHPPPASAQGVEPQEAKDQWPVSLRINDLVLAVSCRQEKMGVRLHIVGSAHCDGEYNDLDVNLLQYMVNMMPVYEDVHLLSKAGAAAGEVVLDAQESKE</sequence>
<evidence type="ECO:0000313" key="3">
    <source>
        <dbReference type="Proteomes" id="UP000794436"/>
    </source>
</evidence>